<reference evidence="1" key="1">
    <citation type="submission" date="2014-11" db="EMBL/GenBank/DDBJ databases">
        <authorList>
            <person name="Amaro Gonzalez C."/>
        </authorList>
    </citation>
    <scope>NUCLEOTIDE SEQUENCE</scope>
</reference>
<organism evidence="1">
    <name type="scientific">Anguilla anguilla</name>
    <name type="common">European freshwater eel</name>
    <name type="synonym">Muraena anguilla</name>
    <dbReference type="NCBI Taxonomy" id="7936"/>
    <lineage>
        <taxon>Eukaryota</taxon>
        <taxon>Metazoa</taxon>
        <taxon>Chordata</taxon>
        <taxon>Craniata</taxon>
        <taxon>Vertebrata</taxon>
        <taxon>Euteleostomi</taxon>
        <taxon>Actinopterygii</taxon>
        <taxon>Neopterygii</taxon>
        <taxon>Teleostei</taxon>
        <taxon>Anguilliformes</taxon>
        <taxon>Anguillidae</taxon>
        <taxon>Anguilla</taxon>
    </lineage>
</organism>
<sequence length="40" mass="4695">MSSHSIFSPIFFHPFLAFSRLVNTHYHPCPPLLISVRIHF</sequence>
<proteinExistence type="predicted"/>
<dbReference type="AlphaFoldDB" id="A0A0E9TN19"/>
<reference evidence="1" key="2">
    <citation type="journal article" date="2015" name="Fish Shellfish Immunol.">
        <title>Early steps in the European eel (Anguilla anguilla)-Vibrio vulnificus interaction in the gills: Role of the RtxA13 toxin.</title>
        <authorList>
            <person name="Callol A."/>
            <person name="Pajuelo D."/>
            <person name="Ebbesson L."/>
            <person name="Teles M."/>
            <person name="MacKenzie S."/>
            <person name="Amaro C."/>
        </authorList>
    </citation>
    <scope>NUCLEOTIDE SEQUENCE</scope>
</reference>
<evidence type="ECO:0000313" key="1">
    <source>
        <dbReference type="EMBL" id="JAH54245.1"/>
    </source>
</evidence>
<protein>
    <submittedName>
        <fullName evidence="1">Uncharacterized protein</fullName>
    </submittedName>
</protein>
<dbReference type="EMBL" id="GBXM01054332">
    <property type="protein sequence ID" value="JAH54245.1"/>
    <property type="molecule type" value="Transcribed_RNA"/>
</dbReference>
<accession>A0A0E9TN19</accession>
<name>A0A0E9TN19_ANGAN</name>